<keyword evidence="3" id="KW-1185">Reference proteome</keyword>
<dbReference type="AlphaFoldDB" id="A0A7W7DA94"/>
<proteinExistence type="predicted"/>
<accession>A0A7W7DA94</accession>
<protein>
    <submittedName>
        <fullName evidence="2">Uncharacterized protein</fullName>
    </submittedName>
</protein>
<evidence type="ECO:0000256" key="1">
    <source>
        <dbReference type="SAM" id="MobiDB-lite"/>
    </source>
</evidence>
<dbReference type="Proteomes" id="UP000542210">
    <property type="component" value="Unassembled WGS sequence"/>
</dbReference>
<reference evidence="2 3" key="1">
    <citation type="submission" date="2020-08" db="EMBL/GenBank/DDBJ databases">
        <title>Sequencing the genomes of 1000 actinobacteria strains.</title>
        <authorList>
            <person name="Klenk H.-P."/>
        </authorList>
    </citation>
    <scope>NUCLEOTIDE SEQUENCE [LARGE SCALE GENOMIC DNA]</scope>
    <source>
        <strain evidence="2 3">DSM 45784</strain>
    </source>
</reference>
<gene>
    <name evidence="2" type="ORF">BJ982_003804</name>
</gene>
<feature type="region of interest" description="Disordered" evidence="1">
    <location>
        <begin position="9"/>
        <end position="29"/>
    </location>
</feature>
<evidence type="ECO:0000313" key="2">
    <source>
        <dbReference type="EMBL" id="MBB4702260.1"/>
    </source>
</evidence>
<organism evidence="2 3">
    <name type="scientific">Sphaerisporangium siamense</name>
    <dbReference type="NCBI Taxonomy" id="795645"/>
    <lineage>
        <taxon>Bacteria</taxon>
        <taxon>Bacillati</taxon>
        <taxon>Actinomycetota</taxon>
        <taxon>Actinomycetes</taxon>
        <taxon>Streptosporangiales</taxon>
        <taxon>Streptosporangiaceae</taxon>
        <taxon>Sphaerisporangium</taxon>
    </lineage>
</organism>
<name>A0A7W7DA94_9ACTN</name>
<dbReference type="RefSeq" id="WP_184881897.1">
    <property type="nucleotide sequence ID" value="NZ_BOOV01000026.1"/>
</dbReference>
<dbReference type="EMBL" id="JACHND010000001">
    <property type="protein sequence ID" value="MBB4702260.1"/>
    <property type="molecule type" value="Genomic_DNA"/>
</dbReference>
<evidence type="ECO:0000313" key="3">
    <source>
        <dbReference type="Proteomes" id="UP000542210"/>
    </source>
</evidence>
<comment type="caution">
    <text evidence="2">The sequence shown here is derived from an EMBL/GenBank/DDBJ whole genome shotgun (WGS) entry which is preliminary data.</text>
</comment>
<sequence>MPELVEIYDSEASYQGRPPDLTSPRLDPDASVEPTWGVHLWDPGRGGRRMAIIPHVRLETTVVQRGHDPEDLEGIVATILHLPYLPDPGDPLSYDDPAQMALLNAVADVPDALMPGMPQAEKLEATLALVAAVREHRITVDPASRQDRQGALDWRRAVILAAGDRLPAEYRLGLEDQAPEHPLDAILAGVRLDPARIAARRQREAWAAARRERVASRAVALMGPRNFGFGRIVPTDPAG</sequence>